<sequence>MPNKLIHEKSPYLLQHANNPVDWYPWNEEAFTKAKREDKPIFLSIGYSTCHWCHVMERESFEDNEVADYLNKHFISIKVDREERPDVDSIYMSACQEFTGSGGWPLSIFMDTDKKPFYAGTYYPKKDTVGMTGFMTLLESIVYYWENKRDDLMEQANDIANSINQSNNELKSINNSIPEITYKQLSRNFDSIYGGFSHAPKFPSPHNLFFLLKYSNIYKEKHAIDMCIKTLDAMQAGGMFDHIGYGFSRYSTDDMWLVPHFEKMLYDNALLCMAYSECYDITKDEKYAETADKIIQYLTRDLYSSDDVFFSAEDADSEGVEGKFYVFKKDEVISVLGDKAVEFCKYYNITDRGNFEGKNILNLIKSEVPEDRKEFVEECRKALFNYREQRTRPARDEKILTSQNGLAIAALAIAGRVMKNEEYISYAASAVEFILKNMQTKNNKLIARYCDGEAKYLGYAEDYAYFIWGLIELYTSTFNEFYLDKALSLNEIFIESFFDKEGYGFYLYDKDSESLIMRPKEIYDGATPSANSVAVHNILRLSRLTHNMELEDLAKKTLEAFMSTIESIPIGHTFSSMNILCLQSGSTDVTLVGDSIEELSDMINTLRDQYHPFINIRVITDSKNEKYKKVSGLATAYVCKDFSCSPPITSIDKLNSLLSKNKN</sequence>
<dbReference type="PATRIC" id="fig|1121307.3.peg.595"/>
<dbReference type="AlphaFoldDB" id="A0A0J8D9L6"/>
<dbReference type="CDD" id="cd02955">
    <property type="entry name" value="SSP411"/>
    <property type="match status" value="1"/>
</dbReference>
<dbReference type="Gene3D" id="1.50.10.20">
    <property type="match status" value="1"/>
</dbReference>
<comment type="caution">
    <text evidence="2">The sequence shown here is derived from an EMBL/GenBank/DDBJ whole genome shotgun (WGS) entry which is preliminary data.</text>
</comment>
<dbReference type="InterPro" id="IPR036249">
    <property type="entry name" value="Thioredoxin-like_sf"/>
</dbReference>
<evidence type="ECO:0000313" key="2">
    <source>
        <dbReference type="EMBL" id="KMT20998.1"/>
    </source>
</evidence>
<dbReference type="Proteomes" id="UP000036756">
    <property type="component" value="Unassembled WGS sequence"/>
</dbReference>
<proteinExistence type="predicted"/>
<dbReference type="InterPro" id="IPR024705">
    <property type="entry name" value="Ssp411"/>
</dbReference>
<dbReference type="Gene3D" id="3.40.30.10">
    <property type="entry name" value="Glutaredoxin"/>
    <property type="match status" value="1"/>
</dbReference>
<dbReference type="Pfam" id="PF03190">
    <property type="entry name" value="Thioredox_DsbH"/>
    <property type="match status" value="1"/>
</dbReference>
<protein>
    <submittedName>
        <fullName evidence="2">Thioredoxin domain protein</fullName>
    </submittedName>
</protein>
<dbReference type="GO" id="GO:0005975">
    <property type="term" value="P:carbohydrate metabolic process"/>
    <property type="evidence" value="ECO:0007669"/>
    <property type="project" value="InterPro"/>
</dbReference>
<dbReference type="RefSeq" id="WP_242844978.1">
    <property type="nucleotide sequence ID" value="NZ_LFVU01000028.1"/>
</dbReference>
<dbReference type="SUPFAM" id="SSF48208">
    <property type="entry name" value="Six-hairpin glycosidases"/>
    <property type="match status" value="1"/>
</dbReference>
<reference evidence="2 3" key="1">
    <citation type="submission" date="2015-06" db="EMBL/GenBank/DDBJ databases">
        <title>Draft genome sequence of the purine-degrading Clostridium cylindrosporum HC-1 (DSM 605).</title>
        <authorList>
            <person name="Poehlein A."/>
            <person name="Schiel-Bengelsdorf B."/>
            <person name="Bengelsdorf F."/>
            <person name="Daniel R."/>
            <person name="Duerre P."/>
        </authorList>
    </citation>
    <scope>NUCLEOTIDE SEQUENCE [LARGE SCALE GENOMIC DNA]</scope>
    <source>
        <strain evidence="2 3">DSM 605</strain>
    </source>
</reference>
<name>A0A0J8D9L6_CLOCY</name>
<dbReference type="PANTHER" id="PTHR42899">
    <property type="entry name" value="SPERMATOGENESIS-ASSOCIATED PROTEIN 20"/>
    <property type="match status" value="1"/>
</dbReference>
<dbReference type="STRING" id="1121307.CLCY_1c02320"/>
<organism evidence="2 3">
    <name type="scientific">Clostridium cylindrosporum DSM 605</name>
    <dbReference type="NCBI Taxonomy" id="1121307"/>
    <lineage>
        <taxon>Bacteria</taxon>
        <taxon>Bacillati</taxon>
        <taxon>Bacillota</taxon>
        <taxon>Clostridia</taxon>
        <taxon>Eubacteriales</taxon>
        <taxon>Clostridiaceae</taxon>
        <taxon>Clostridium</taxon>
    </lineage>
</organism>
<dbReference type="InterPro" id="IPR004879">
    <property type="entry name" value="Ssp411-like_TRX"/>
</dbReference>
<dbReference type="InterPro" id="IPR012341">
    <property type="entry name" value="6hp_glycosidase-like_sf"/>
</dbReference>
<gene>
    <name evidence="2" type="ORF">CLCY_1c02320</name>
</gene>
<dbReference type="InterPro" id="IPR008928">
    <property type="entry name" value="6-hairpin_glycosidase_sf"/>
</dbReference>
<evidence type="ECO:0000259" key="1">
    <source>
        <dbReference type="Pfam" id="PF03190"/>
    </source>
</evidence>
<dbReference type="SUPFAM" id="SSF52833">
    <property type="entry name" value="Thioredoxin-like"/>
    <property type="match status" value="1"/>
</dbReference>
<keyword evidence="3" id="KW-1185">Reference proteome</keyword>
<accession>A0A0J8D9L6</accession>
<evidence type="ECO:0000313" key="3">
    <source>
        <dbReference type="Proteomes" id="UP000036756"/>
    </source>
</evidence>
<dbReference type="PANTHER" id="PTHR42899:SF1">
    <property type="entry name" value="SPERMATOGENESIS-ASSOCIATED PROTEIN 20"/>
    <property type="match status" value="1"/>
</dbReference>
<dbReference type="EMBL" id="LFVU01000028">
    <property type="protein sequence ID" value="KMT20998.1"/>
    <property type="molecule type" value="Genomic_DNA"/>
</dbReference>
<dbReference type="PIRSF" id="PIRSF006402">
    <property type="entry name" value="UCP006402_thioredoxin"/>
    <property type="match status" value="1"/>
</dbReference>
<dbReference type="Gene3D" id="1.50.10.10">
    <property type="match status" value="1"/>
</dbReference>
<feature type="domain" description="Spermatogenesis-associated protein 20-like TRX" evidence="1">
    <location>
        <begin position="3"/>
        <end position="163"/>
    </location>
</feature>